<feature type="domain" description="RNA polymerase sigma factor 70 region 4 type 2" evidence="7">
    <location>
        <begin position="118"/>
        <end position="155"/>
    </location>
</feature>
<dbReference type="Gene3D" id="1.10.1740.10">
    <property type="match status" value="1"/>
</dbReference>
<organism evidence="8 9">
    <name type="scientific">Candidatus Faecousia excrementigallinarum</name>
    <dbReference type="NCBI Taxonomy" id="2840806"/>
    <lineage>
        <taxon>Bacteria</taxon>
        <taxon>Bacillati</taxon>
        <taxon>Bacillota</taxon>
        <taxon>Clostridia</taxon>
        <taxon>Eubacteriales</taxon>
        <taxon>Oscillospiraceae</taxon>
        <taxon>Faecousia</taxon>
    </lineage>
</organism>
<dbReference type="Pfam" id="PF08281">
    <property type="entry name" value="Sigma70_r4_2"/>
    <property type="match status" value="1"/>
</dbReference>
<sequence length="161" mass="18789">MNPSQSNEIERLFRQMYPLLVEYAESSLKNFAQAEEAAQDAFRIACQCPDALLHSPNPEGWLIITLRNVISNIFRRQAGAQRYLQEQIATCPPEKIMSHNEEPPEFLYQDLVDTEEFQLVKAQVLDGKSYQELARDRNITVVTCRKRMERAKKFLREKIKN</sequence>
<keyword evidence="3" id="KW-0731">Sigma factor</keyword>
<evidence type="ECO:0000256" key="3">
    <source>
        <dbReference type="ARBA" id="ARBA00023082"/>
    </source>
</evidence>
<keyword evidence="5" id="KW-0804">Transcription</keyword>
<dbReference type="InterPro" id="IPR013324">
    <property type="entry name" value="RNA_pol_sigma_r3/r4-like"/>
</dbReference>
<dbReference type="GO" id="GO:0006352">
    <property type="term" value="P:DNA-templated transcription initiation"/>
    <property type="evidence" value="ECO:0007669"/>
    <property type="project" value="InterPro"/>
</dbReference>
<evidence type="ECO:0000313" key="8">
    <source>
        <dbReference type="EMBL" id="HIQ68296.1"/>
    </source>
</evidence>
<dbReference type="PANTHER" id="PTHR43133:SF8">
    <property type="entry name" value="RNA POLYMERASE SIGMA FACTOR HI_1459-RELATED"/>
    <property type="match status" value="1"/>
</dbReference>
<evidence type="ECO:0000259" key="6">
    <source>
        <dbReference type="Pfam" id="PF04542"/>
    </source>
</evidence>
<dbReference type="GO" id="GO:0016987">
    <property type="term" value="F:sigma factor activity"/>
    <property type="evidence" value="ECO:0007669"/>
    <property type="project" value="UniProtKB-KW"/>
</dbReference>
<dbReference type="SUPFAM" id="SSF88946">
    <property type="entry name" value="Sigma2 domain of RNA polymerase sigma factors"/>
    <property type="match status" value="1"/>
</dbReference>
<evidence type="ECO:0000256" key="1">
    <source>
        <dbReference type="ARBA" id="ARBA00010641"/>
    </source>
</evidence>
<evidence type="ECO:0000313" key="9">
    <source>
        <dbReference type="Proteomes" id="UP000886796"/>
    </source>
</evidence>
<dbReference type="InterPro" id="IPR013325">
    <property type="entry name" value="RNA_pol_sigma_r2"/>
</dbReference>
<reference evidence="8" key="1">
    <citation type="submission" date="2020-10" db="EMBL/GenBank/DDBJ databases">
        <authorList>
            <person name="Gilroy R."/>
        </authorList>
    </citation>
    <scope>NUCLEOTIDE SEQUENCE</scope>
    <source>
        <strain evidence="8">13361</strain>
    </source>
</reference>
<dbReference type="PANTHER" id="PTHR43133">
    <property type="entry name" value="RNA POLYMERASE ECF-TYPE SIGMA FACTO"/>
    <property type="match status" value="1"/>
</dbReference>
<accession>A0A9D0Z477</accession>
<dbReference type="SUPFAM" id="SSF88659">
    <property type="entry name" value="Sigma3 and sigma4 domains of RNA polymerase sigma factors"/>
    <property type="match status" value="1"/>
</dbReference>
<evidence type="ECO:0000259" key="7">
    <source>
        <dbReference type="Pfam" id="PF08281"/>
    </source>
</evidence>
<dbReference type="AlphaFoldDB" id="A0A9D0Z477"/>
<feature type="domain" description="RNA polymerase sigma-70 region 2" evidence="6">
    <location>
        <begin position="12"/>
        <end position="78"/>
    </location>
</feature>
<evidence type="ECO:0000256" key="2">
    <source>
        <dbReference type="ARBA" id="ARBA00023015"/>
    </source>
</evidence>
<keyword evidence="2" id="KW-0805">Transcription regulation</keyword>
<keyword evidence="4" id="KW-0238">DNA-binding</keyword>
<dbReference type="Proteomes" id="UP000886796">
    <property type="component" value="Unassembled WGS sequence"/>
</dbReference>
<dbReference type="InterPro" id="IPR014284">
    <property type="entry name" value="RNA_pol_sigma-70_dom"/>
</dbReference>
<reference evidence="8" key="2">
    <citation type="journal article" date="2021" name="PeerJ">
        <title>Extensive microbial diversity within the chicken gut microbiome revealed by metagenomics and culture.</title>
        <authorList>
            <person name="Gilroy R."/>
            <person name="Ravi A."/>
            <person name="Getino M."/>
            <person name="Pursley I."/>
            <person name="Horton D.L."/>
            <person name="Alikhan N.F."/>
            <person name="Baker D."/>
            <person name="Gharbi K."/>
            <person name="Hall N."/>
            <person name="Watson M."/>
            <person name="Adriaenssens E.M."/>
            <person name="Foster-Nyarko E."/>
            <person name="Jarju S."/>
            <person name="Secka A."/>
            <person name="Antonio M."/>
            <person name="Oren A."/>
            <person name="Chaudhuri R.R."/>
            <person name="La Ragione R."/>
            <person name="Hildebrand F."/>
            <person name="Pallen M.J."/>
        </authorList>
    </citation>
    <scope>NUCLEOTIDE SEQUENCE</scope>
    <source>
        <strain evidence="8">13361</strain>
    </source>
</reference>
<evidence type="ECO:0000256" key="5">
    <source>
        <dbReference type="ARBA" id="ARBA00023163"/>
    </source>
</evidence>
<gene>
    <name evidence="8" type="ORF">IAB74_07295</name>
</gene>
<dbReference type="Pfam" id="PF04542">
    <property type="entry name" value="Sigma70_r2"/>
    <property type="match status" value="1"/>
</dbReference>
<comment type="similarity">
    <text evidence="1">Belongs to the sigma-70 factor family. ECF subfamily.</text>
</comment>
<evidence type="ECO:0000256" key="4">
    <source>
        <dbReference type="ARBA" id="ARBA00023125"/>
    </source>
</evidence>
<dbReference type="InterPro" id="IPR039425">
    <property type="entry name" value="RNA_pol_sigma-70-like"/>
</dbReference>
<dbReference type="NCBIfam" id="TIGR02937">
    <property type="entry name" value="sigma70-ECF"/>
    <property type="match status" value="1"/>
</dbReference>
<dbReference type="EMBL" id="DVFK01000102">
    <property type="protein sequence ID" value="HIQ68296.1"/>
    <property type="molecule type" value="Genomic_DNA"/>
</dbReference>
<dbReference type="Gene3D" id="1.10.10.10">
    <property type="entry name" value="Winged helix-like DNA-binding domain superfamily/Winged helix DNA-binding domain"/>
    <property type="match status" value="1"/>
</dbReference>
<protein>
    <submittedName>
        <fullName evidence="8">Sigma-70 family RNA polymerase sigma factor</fullName>
    </submittedName>
</protein>
<name>A0A9D0Z477_9FIRM</name>
<dbReference type="GO" id="GO:0003677">
    <property type="term" value="F:DNA binding"/>
    <property type="evidence" value="ECO:0007669"/>
    <property type="project" value="UniProtKB-KW"/>
</dbReference>
<proteinExistence type="inferred from homology"/>
<dbReference type="InterPro" id="IPR007627">
    <property type="entry name" value="RNA_pol_sigma70_r2"/>
</dbReference>
<dbReference type="InterPro" id="IPR013249">
    <property type="entry name" value="RNA_pol_sigma70_r4_t2"/>
</dbReference>
<comment type="caution">
    <text evidence="8">The sequence shown here is derived from an EMBL/GenBank/DDBJ whole genome shotgun (WGS) entry which is preliminary data.</text>
</comment>
<dbReference type="InterPro" id="IPR036388">
    <property type="entry name" value="WH-like_DNA-bd_sf"/>
</dbReference>